<evidence type="ECO:0000313" key="3">
    <source>
        <dbReference type="Proteomes" id="UP000023772"/>
    </source>
</evidence>
<dbReference type="RefSeq" id="WP_038560910.1">
    <property type="nucleotide sequence ID" value="NZ_FOHT01000035.1"/>
</dbReference>
<dbReference type="OrthoDB" id="627554at2"/>
<evidence type="ECO:0000313" key="4">
    <source>
        <dbReference type="Proteomes" id="UP000181981"/>
    </source>
</evidence>
<dbReference type="Proteomes" id="UP000181981">
    <property type="component" value="Unassembled WGS sequence"/>
</dbReference>
<evidence type="ECO:0000313" key="2">
    <source>
        <dbReference type="EMBL" id="SEU01559.1"/>
    </source>
</evidence>
<dbReference type="Proteomes" id="UP000023772">
    <property type="component" value="Chromosome"/>
</dbReference>
<dbReference type="Pfam" id="PF09411">
    <property type="entry name" value="PagL"/>
    <property type="match status" value="1"/>
</dbReference>
<dbReference type="STRING" id="1168034.FH5T_16675"/>
<dbReference type="KEGG" id="dori:FH5T_16675"/>
<name>X5DCY8_9BACT</name>
<sequence>MKGNKIHWKELLIFNFLLFVSVIAHAQTTYLPTSKITADTRSEHYNTIPGAFDSLFLSTPIIHRIGVEIRPAYILPANSYFKEANKTSHPIKSSFSTHLKYSFRFYPNTLADKIYGTPYQGIGVAHYNLSHSDELGSPFSFYLFQGARVSQISQNLSLNYEWNFGLSLGWKPYDYENNPNNTVIGSKANAYINTNFYFSWMLAENLNFNTGVAVTHFSNGNTKFPNAGLNTIGVKAGVLYSFIPKKEAINLPSESKVPVFKEHISYDLVLFGSWRRTGVDFLDTQIASPEAYPVMGFCFSPMYNLGYKLRLGLSLDGVYDGSANVYTEDYMMEPRQVFYKPPLNQQLALGLSVRAEYVMPYFTVGLGVGKNALYGKGDLKAYYQVIALKTEITRNSFVHIGYSVKDSHLPNFLMLGLGYRFNNKYPVFYRK</sequence>
<gene>
    <name evidence="1" type="ORF">FH5T_16675</name>
    <name evidence="2" type="ORF">SAMN05444285_13530</name>
</gene>
<dbReference type="InterPro" id="IPR018550">
    <property type="entry name" value="Lipid-A_deacylase-rel"/>
</dbReference>
<evidence type="ECO:0000313" key="1">
    <source>
        <dbReference type="EMBL" id="AHW60713.1"/>
    </source>
</evidence>
<dbReference type="EMBL" id="FOHT01000035">
    <property type="protein sequence ID" value="SEU01559.1"/>
    <property type="molecule type" value="Genomic_DNA"/>
</dbReference>
<proteinExistence type="predicted"/>
<reference evidence="2 4" key="2">
    <citation type="submission" date="2016-10" db="EMBL/GenBank/DDBJ databases">
        <authorList>
            <person name="de Groot N.N."/>
        </authorList>
    </citation>
    <scope>NUCLEOTIDE SEQUENCE [LARGE SCALE GENOMIC DNA]</scope>
    <source>
        <strain evidence="2 4">DSM 25947</strain>
    </source>
</reference>
<protein>
    <submittedName>
        <fullName evidence="1 2">Lipid A 3-O-deacylase</fullName>
    </submittedName>
</protein>
<dbReference type="eggNOG" id="COG1317">
    <property type="taxonomic scope" value="Bacteria"/>
</dbReference>
<keyword evidence="3" id="KW-1185">Reference proteome</keyword>
<dbReference type="EMBL" id="CP007451">
    <property type="protein sequence ID" value="AHW60713.1"/>
    <property type="molecule type" value="Genomic_DNA"/>
</dbReference>
<dbReference type="HOGENOM" id="CLU_056497_0_0_10"/>
<reference evidence="1 3" key="1">
    <citation type="submission" date="2014-03" db="EMBL/GenBank/DDBJ databases">
        <title>Complete genome sequence of a deeply braunched marine Bacteroidia bacterium Draconibacterium orientale type strain FH5T.</title>
        <authorList>
            <person name="Li X."/>
            <person name="Wang X."/>
            <person name="Xie Z."/>
            <person name="Du Z."/>
            <person name="Chen G."/>
        </authorList>
    </citation>
    <scope>NUCLEOTIDE SEQUENCE [LARGE SCALE GENOMIC DNA]</scope>
    <source>
        <strain evidence="1 3">FH5</strain>
    </source>
</reference>
<accession>X5DCY8</accession>
<organism evidence="2 4">
    <name type="scientific">Draconibacterium orientale</name>
    <dbReference type="NCBI Taxonomy" id="1168034"/>
    <lineage>
        <taxon>Bacteria</taxon>
        <taxon>Pseudomonadati</taxon>
        <taxon>Bacteroidota</taxon>
        <taxon>Bacteroidia</taxon>
        <taxon>Marinilabiliales</taxon>
        <taxon>Prolixibacteraceae</taxon>
        <taxon>Draconibacterium</taxon>
    </lineage>
</organism>
<dbReference type="AlphaFoldDB" id="X5DCY8"/>